<dbReference type="SUPFAM" id="SSF141086">
    <property type="entry name" value="Agglutinin HPA-like"/>
    <property type="match status" value="1"/>
</dbReference>
<dbReference type="EMBL" id="CP000875">
    <property type="protein sequence ID" value="ABX04430.1"/>
    <property type="molecule type" value="Genomic_DNA"/>
</dbReference>
<dbReference type="AlphaFoldDB" id="A9B7Q2"/>
<dbReference type="InterPro" id="IPR037221">
    <property type="entry name" value="H-type_lectin_dom_sf"/>
</dbReference>
<name>A9B7Q2_HERA2</name>
<feature type="domain" description="H-type lectin" evidence="1">
    <location>
        <begin position="335"/>
        <end position="392"/>
    </location>
</feature>
<reference evidence="2 3" key="1">
    <citation type="journal article" date="2011" name="Stand. Genomic Sci.">
        <title>Complete genome sequence of the filamentous gliding predatory bacterium Herpetosiphon aurantiacus type strain (114-95(T)).</title>
        <authorList>
            <person name="Kiss H."/>
            <person name="Nett M."/>
            <person name="Domin N."/>
            <person name="Martin K."/>
            <person name="Maresca J.A."/>
            <person name="Copeland A."/>
            <person name="Lapidus A."/>
            <person name="Lucas S."/>
            <person name="Berry K.W."/>
            <person name="Glavina Del Rio T."/>
            <person name="Dalin E."/>
            <person name="Tice H."/>
            <person name="Pitluck S."/>
            <person name="Richardson P."/>
            <person name="Bruce D."/>
            <person name="Goodwin L."/>
            <person name="Han C."/>
            <person name="Detter J.C."/>
            <person name="Schmutz J."/>
            <person name="Brettin T."/>
            <person name="Land M."/>
            <person name="Hauser L."/>
            <person name="Kyrpides N.C."/>
            <person name="Ivanova N."/>
            <person name="Goker M."/>
            <person name="Woyke T."/>
            <person name="Klenk H.P."/>
            <person name="Bryant D.A."/>
        </authorList>
    </citation>
    <scope>NUCLEOTIDE SEQUENCE [LARGE SCALE GENOMIC DNA]</scope>
    <source>
        <strain evidence="3">ATCC 23779 / DSM 785 / 114-95</strain>
    </source>
</reference>
<proteinExistence type="predicted"/>
<dbReference type="KEGG" id="hau:Haur_1787"/>
<evidence type="ECO:0000259" key="1">
    <source>
        <dbReference type="Pfam" id="PF09458"/>
    </source>
</evidence>
<dbReference type="InterPro" id="IPR019019">
    <property type="entry name" value="H-type_lectin_domain"/>
</dbReference>
<dbReference type="BioCyc" id="HAUR316274:GHYA-1815-MONOMER"/>
<gene>
    <name evidence="2" type="ordered locus">Haur_1787</name>
</gene>
<dbReference type="Proteomes" id="UP000000787">
    <property type="component" value="Chromosome"/>
</dbReference>
<dbReference type="HOGENOM" id="CLU_699752_0_0_0"/>
<evidence type="ECO:0000313" key="2">
    <source>
        <dbReference type="EMBL" id="ABX04430.1"/>
    </source>
</evidence>
<dbReference type="STRING" id="316274.Haur_1787"/>
<protein>
    <recommendedName>
        <fullName evidence="1">H-type lectin domain-containing protein</fullName>
    </recommendedName>
</protein>
<evidence type="ECO:0000313" key="3">
    <source>
        <dbReference type="Proteomes" id="UP000000787"/>
    </source>
</evidence>
<dbReference type="Gene3D" id="2.60.40.2080">
    <property type="match status" value="1"/>
</dbReference>
<accession>A9B7Q2</accession>
<dbReference type="Pfam" id="PF09458">
    <property type="entry name" value="H_lectin"/>
    <property type="match status" value="1"/>
</dbReference>
<organism evidence="2 3">
    <name type="scientific">Herpetosiphon aurantiacus (strain ATCC 23779 / DSM 785 / 114-95)</name>
    <dbReference type="NCBI Taxonomy" id="316274"/>
    <lineage>
        <taxon>Bacteria</taxon>
        <taxon>Bacillati</taxon>
        <taxon>Chloroflexota</taxon>
        <taxon>Chloroflexia</taxon>
        <taxon>Herpetosiphonales</taxon>
        <taxon>Herpetosiphonaceae</taxon>
        <taxon>Herpetosiphon</taxon>
    </lineage>
</organism>
<dbReference type="InParanoid" id="A9B7Q2"/>
<dbReference type="GO" id="GO:0007155">
    <property type="term" value="P:cell adhesion"/>
    <property type="evidence" value="ECO:0007669"/>
    <property type="project" value="InterPro"/>
</dbReference>
<sequence>MAYNHQDKQSGQLIRAADWNEMSREVARLDEAKVNRAGGDTIKGPLNVTAGADAAQASLKVSATTNGPKAPLAEFRHSNQTQGVSIGYASILATGSNPNQPLAIAARGTDPLTLNAESGGNVGIGTTNPQNKLQVEGNLHLNGNSLYLRKGPADQFHLVRWQETSDRVEIGGFSGVTLGHTRDGANVIKPVLQVRSDQQVEVSGSLTVQLDAATRNVPILQVRRSAAAREDGKFVFLELFQEYAAALGEVYPSIRFHHGNRYWRRIEGRSDGFHFKDGDINSDGLTGLVASSLRFGDGTTQSTAVRVQGGYVDIGAFRGNNQVSQVRRAISYAGFTEAPSVIVSIVAIDSERGNNLRFHGFAESVTRTGCTIVAQTWADTIIYGSWVSWIAIGR</sequence>
<dbReference type="GO" id="GO:0030246">
    <property type="term" value="F:carbohydrate binding"/>
    <property type="evidence" value="ECO:0007669"/>
    <property type="project" value="InterPro"/>
</dbReference>
<keyword evidence="3" id="KW-1185">Reference proteome</keyword>